<comment type="caution">
    <text evidence="3">The sequence shown here is derived from an EMBL/GenBank/DDBJ whole genome shotgun (WGS) entry which is preliminary data.</text>
</comment>
<evidence type="ECO:0000256" key="2">
    <source>
        <dbReference type="SAM" id="Phobius"/>
    </source>
</evidence>
<proteinExistence type="predicted"/>
<evidence type="ECO:0000313" key="4">
    <source>
        <dbReference type="Proteomes" id="UP001597533"/>
    </source>
</evidence>
<feature type="region of interest" description="Disordered" evidence="1">
    <location>
        <begin position="145"/>
        <end position="167"/>
    </location>
</feature>
<keyword evidence="2" id="KW-1133">Transmembrane helix</keyword>
<protein>
    <recommendedName>
        <fullName evidence="5">Periplasmic heavy metal sensor</fullName>
    </recommendedName>
</protein>
<accession>A0ABW5WMT1</accession>
<evidence type="ECO:0000313" key="3">
    <source>
        <dbReference type="EMBL" id="MFD2824027.1"/>
    </source>
</evidence>
<evidence type="ECO:0008006" key="5">
    <source>
        <dbReference type="Google" id="ProtNLM"/>
    </source>
</evidence>
<reference evidence="4" key="1">
    <citation type="journal article" date="2019" name="Int. J. Syst. Evol. Microbiol.">
        <title>The Global Catalogue of Microorganisms (GCM) 10K type strain sequencing project: providing services to taxonomists for standard genome sequencing and annotation.</title>
        <authorList>
            <consortium name="The Broad Institute Genomics Platform"/>
            <consortium name="The Broad Institute Genome Sequencing Center for Infectious Disease"/>
            <person name="Wu L."/>
            <person name="Ma J."/>
        </authorList>
    </citation>
    <scope>NUCLEOTIDE SEQUENCE [LARGE SCALE GENOMIC DNA]</scope>
    <source>
        <strain evidence="4">KCTC 32141</strain>
    </source>
</reference>
<sequence>MKKNTALYILLVFLVIVNGFFLFNHLGKSGHIDTKHVKDTKGSPVEFIVNELGFNEEKMAKFKDLDAAFHEKTRQNLDEARQLKDALMSHITKASIHPSDIDSITNRIGEIEKNRDVLIFQHLRNVYELCSDSQKEKFSKIVKDAMRKGGSRPEGPPRRNGPPPPRH</sequence>
<feature type="transmembrane region" description="Helical" evidence="2">
    <location>
        <begin position="6"/>
        <end position="26"/>
    </location>
</feature>
<keyword evidence="2" id="KW-0472">Membrane</keyword>
<keyword evidence="4" id="KW-1185">Reference proteome</keyword>
<keyword evidence="2" id="KW-0812">Transmembrane</keyword>
<gene>
    <name evidence="3" type="ORF">ACFS5M_10115</name>
</gene>
<dbReference type="Gene3D" id="1.20.120.1490">
    <property type="match status" value="1"/>
</dbReference>
<dbReference type="RefSeq" id="WP_183489788.1">
    <property type="nucleotide sequence ID" value="NZ_JBHUOV010000005.1"/>
</dbReference>
<organism evidence="3 4">
    <name type="scientific">Lacinutrix iliipiscaria</name>
    <dbReference type="NCBI Taxonomy" id="1230532"/>
    <lineage>
        <taxon>Bacteria</taxon>
        <taxon>Pseudomonadati</taxon>
        <taxon>Bacteroidota</taxon>
        <taxon>Flavobacteriia</taxon>
        <taxon>Flavobacteriales</taxon>
        <taxon>Flavobacteriaceae</taxon>
        <taxon>Lacinutrix</taxon>
    </lineage>
</organism>
<dbReference type="EMBL" id="JBHUOV010000005">
    <property type="protein sequence ID" value="MFD2824027.1"/>
    <property type="molecule type" value="Genomic_DNA"/>
</dbReference>
<dbReference type="Proteomes" id="UP001597533">
    <property type="component" value="Unassembled WGS sequence"/>
</dbReference>
<name>A0ABW5WMT1_9FLAO</name>
<evidence type="ECO:0000256" key="1">
    <source>
        <dbReference type="SAM" id="MobiDB-lite"/>
    </source>
</evidence>